<dbReference type="EMBL" id="SWJQ01001482">
    <property type="protein sequence ID" value="TRZ08110.1"/>
    <property type="molecule type" value="Genomic_DNA"/>
</dbReference>
<gene>
    <name evidence="1" type="ORF">HGM15179_018996</name>
</gene>
<sequence>MWAAEEWQDIATRVQKLPVKVHHVDVHVPKSRTNEEHCNNEQSSVQFWAPNFRKDIEVLECVQRRATKLVGLEGKTYEKWLRELGLFSLEKKRLRGDLIALYNYLKGGCGKIKFVLGIAPTQVQDLALVVEPHEVPMDPLLKLFQIPLDGICLGLDRQVYFWVRGLIIPSGNLSPHSREAADYIEEAYQIKYQEGGL</sequence>
<dbReference type="Proteomes" id="UP000796761">
    <property type="component" value="Unassembled WGS sequence"/>
</dbReference>
<accession>A0A8K1FYB9</accession>
<protein>
    <submittedName>
        <fullName evidence="1">Uncharacterized protein</fullName>
    </submittedName>
</protein>
<proteinExistence type="predicted"/>
<organism evidence="1 2">
    <name type="scientific">Zosterops borbonicus</name>
    <dbReference type="NCBI Taxonomy" id="364589"/>
    <lineage>
        <taxon>Eukaryota</taxon>
        <taxon>Metazoa</taxon>
        <taxon>Chordata</taxon>
        <taxon>Craniata</taxon>
        <taxon>Vertebrata</taxon>
        <taxon>Euteleostomi</taxon>
        <taxon>Archelosauria</taxon>
        <taxon>Archosauria</taxon>
        <taxon>Dinosauria</taxon>
        <taxon>Saurischia</taxon>
        <taxon>Theropoda</taxon>
        <taxon>Coelurosauria</taxon>
        <taxon>Aves</taxon>
        <taxon>Neognathae</taxon>
        <taxon>Neoaves</taxon>
        <taxon>Telluraves</taxon>
        <taxon>Australaves</taxon>
        <taxon>Passeriformes</taxon>
        <taxon>Sylvioidea</taxon>
        <taxon>Zosteropidae</taxon>
        <taxon>Zosterops</taxon>
    </lineage>
</organism>
<dbReference type="OrthoDB" id="276744at2759"/>
<evidence type="ECO:0000313" key="1">
    <source>
        <dbReference type="EMBL" id="TRZ08110.1"/>
    </source>
</evidence>
<evidence type="ECO:0000313" key="2">
    <source>
        <dbReference type="Proteomes" id="UP000796761"/>
    </source>
</evidence>
<dbReference type="AlphaFoldDB" id="A0A8K1FYB9"/>
<keyword evidence="2" id="KW-1185">Reference proteome</keyword>
<reference evidence="1" key="1">
    <citation type="submission" date="2019-04" db="EMBL/GenBank/DDBJ databases">
        <title>Genome assembly of Zosterops borbonicus 15179.</title>
        <authorList>
            <person name="Leroy T."/>
            <person name="Anselmetti Y."/>
            <person name="Tilak M.-K."/>
            <person name="Nabholz B."/>
        </authorList>
    </citation>
    <scope>NUCLEOTIDE SEQUENCE</scope>
    <source>
        <strain evidence="1">HGM_15179</strain>
        <tissue evidence="1">Muscle</tissue>
    </source>
</reference>
<comment type="caution">
    <text evidence="1">The sequence shown here is derived from an EMBL/GenBank/DDBJ whole genome shotgun (WGS) entry which is preliminary data.</text>
</comment>
<name>A0A8K1FYB9_9PASS</name>